<comment type="similarity">
    <text evidence="2">Belongs to the YajC family.</text>
</comment>
<evidence type="ECO:0000256" key="11">
    <source>
        <dbReference type="SAM" id="Phobius"/>
    </source>
</evidence>
<evidence type="ECO:0000256" key="4">
    <source>
        <dbReference type="ARBA" id="ARBA00022448"/>
    </source>
</evidence>
<proteinExistence type="inferred from homology"/>
<evidence type="ECO:0000313" key="12">
    <source>
        <dbReference type="EMBL" id="WPJ94413.1"/>
    </source>
</evidence>
<sequence>MSISEISTLLPLAQAAPGGGLGQFLPIILLFVGMWFLIIAPQRKRQKAHDKMLSELKTGDEIITSGGLYGTITNVKDDRFVVRIADNTKVELGKGFVANKVEAADAK</sequence>
<dbReference type="InterPro" id="IPR003849">
    <property type="entry name" value="Preprotein_translocase_YajC"/>
</dbReference>
<keyword evidence="8 11" id="KW-1133">Transmembrane helix</keyword>
<evidence type="ECO:0000256" key="6">
    <source>
        <dbReference type="ARBA" id="ARBA00022692"/>
    </source>
</evidence>
<evidence type="ECO:0000256" key="7">
    <source>
        <dbReference type="ARBA" id="ARBA00022927"/>
    </source>
</evidence>
<evidence type="ECO:0000256" key="10">
    <source>
        <dbReference type="ARBA" id="ARBA00023136"/>
    </source>
</evidence>
<evidence type="ECO:0000313" key="13">
    <source>
        <dbReference type="Proteomes" id="UP001324993"/>
    </source>
</evidence>
<keyword evidence="5" id="KW-1003">Cell membrane</keyword>
<keyword evidence="6 11" id="KW-0812">Transmembrane</keyword>
<gene>
    <name evidence="12" type="primary">yajC</name>
    <name evidence="12" type="ORF">SH580_13320</name>
</gene>
<dbReference type="Pfam" id="PF02699">
    <property type="entry name" value="YajC"/>
    <property type="match status" value="1"/>
</dbReference>
<evidence type="ECO:0000256" key="2">
    <source>
        <dbReference type="ARBA" id="ARBA00006742"/>
    </source>
</evidence>
<feature type="transmembrane region" description="Helical" evidence="11">
    <location>
        <begin position="20"/>
        <end position="40"/>
    </location>
</feature>
<dbReference type="PANTHER" id="PTHR33909">
    <property type="entry name" value="SEC TRANSLOCON ACCESSORY COMPLEX SUBUNIT YAJC"/>
    <property type="match status" value="1"/>
</dbReference>
<keyword evidence="7" id="KW-0653">Protein transport</keyword>
<keyword evidence="9" id="KW-0811">Translocation</keyword>
<keyword evidence="10 11" id="KW-0472">Membrane</keyword>
<protein>
    <recommendedName>
        <fullName evidence="3">Sec translocon accessory complex subunit YajC</fullName>
    </recommendedName>
</protein>
<evidence type="ECO:0000256" key="5">
    <source>
        <dbReference type="ARBA" id="ARBA00022475"/>
    </source>
</evidence>
<dbReference type="Proteomes" id="UP001324993">
    <property type="component" value="Chromosome"/>
</dbReference>
<dbReference type="SMART" id="SM01323">
    <property type="entry name" value="YajC"/>
    <property type="match status" value="1"/>
</dbReference>
<comment type="subcellular location">
    <subcellularLocation>
        <location evidence="1">Cell membrane</location>
        <topology evidence="1">Single-pass membrane protein</topology>
    </subcellularLocation>
</comment>
<name>A0ABZ0RFX4_9BACT</name>
<evidence type="ECO:0000256" key="8">
    <source>
        <dbReference type="ARBA" id="ARBA00022989"/>
    </source>
</evidence>
<dbReference type="NCBIfam" id="TIGR00739">
    <property type="entry name" value="yajC"/>
    <property type="match status" value="1"/>
</dbReference>
<reference evidence="12 13" key="1">
    <citation type="submission" date="2023-11" db="EMBL/GenBank/DDBJ databases">
        <title>Coraliomargarita sp. nov., isolated from marine algae.</title>
        <authorList>
            <person name="Lee J.K."/>
            <person name="Baek J.H."/>
            <person name="Kim J.M."/>
            <person name="Choi D.G."/>
            <person name="Jeon C.O."/>
        </authorList>
    </citation>
    <scope>NUCLEOTIDE SEQUENCE [LARGE SCALE GENOMIC DNA]</scope>
    <source>
        <strain evidence="12 13">J2-16</strain>
    </source>
</reference>
<keyword evidence="4" id="KW-0813">Transport</keyword>
<evidence type="ECO:0000256" key="9">
    <source>
        <dbReference type="ARBA" id="ARBA00023010"/>
    </source>
</evidence>
<evidence type="ECO:0000256" key="3">
    <source>
        <dbReference type="ARBA" id="ARBA00014962"/>
    </source>
</evidence>
<accession>A0ABZ0RFX4</accession>
<dbReference type="RefSeq" id="WP_319831346.1">
    <property type="nucleotide sequence ID" value="NZ_CP138858.1"/>
</dbReference>
<organism evidence="12 13">
    <name type="scientific">Coraliomargarita algicola</name>
    <dbReference type="NCBI Taxonomy" id="3092156"/>
    <lineage>
        <taxon>Bacteria</taxon>
        <taxon>Pseudomonadati</taxon>
        <taxon>Verrucomicrobiota</taxon>
        <taxon>Opitutia</taxon>
        <taxon>Puniceicoccales</taxon>
        <taxon>Coraliomargaritaceae</taxon>
        <taxon>Coraliomargarita</taxon>
    </lineage>
</organism>
<dbReference type="PANTHER" id="PTHR33909:SF1">
    <property type="entry name" value="SEC TRANSLOCON ACCESSORY COMPLEX SUBUNIT YAJC"/>
    <property type="match status" value="1"/>
</dbReference>
<dbReference type="EMBL" id="CP138858">
    <property type="protein sequence ID" value="WPJ94413.1"/>
    <property type="molecule type" value="Genomic_DNA"/>
</dbReference>
<evidence type="ECO:0000256" key="1">
    <source>
        <dbReference type="ARBA" id="ARBA00004162"/>
    </source>
</evidence>
<keyword evidence="13" id="KW-1185">Reference proteome</keyword>
<dbReference type="PRINTS" id="PR01853">
    <property type="entry name" value="YAJCTRNLCASE"/>
</dbReference>